<dbReference type="PANTHER" id="PTHR30349:SF64">
    <property type="entry name" value="PROPHAGE INTEGRASE INTD-RELATED"/>
    <property type="match status" value="1"/>
</dbReference>
<dbReference type="Gene3D" id="1.10.443.10">
    <property type="entry name" value="Intergrase catalytic core"/>
    <property type="match status" value="1"/>
</dbReference>
<accession>A0A7X3G886</accession>
<dbReference type="GO" id="GO:0003677">
    <property type="term" value="F:DNA binding"/>
    <property type="evidence" value="ECO:0007669"/>
    <property type="project" value="UniProtKB-UniRule"/>
</dbReference>
<keyword evidence="2" id="KW-0229">DNA integration</keyword>
<reference evidence="8 9" key="1">
    <citation type="submission" date="2019-12" db="EMBL/GenBank/DDBJ databases">
        <title>Microbes associate with the intestines of laboratory mice.</title>
        <authorList>
            <person name="Navarre W."/>
            <person name="Wong E."/>
        </authorList>
    </citation>
    <scope>NUCLEOTIDE SEQUENCE [LARGE SCALE GENOMIC DNA]</scope>
    <source>
        <strain evidence="8 9">NM51_B2-22</strain>
    </source>
</reference>
<dbReference type="InterPro" id="IPR011010">
    <property type="entry name" value="DNA_brk_join_enz"/>
</dbReference>
<evidence type="ECO:0000256" key="3">
    <source>
        <dbReference type="ARBA" id="ARBA00023125"/>
    </source>
</evidence>
<keyword evidence="4" id="KW-0233">DNA recombination</keyword>
<evidence type="ECO:0000256" key="1">
    <source>
        <dbReference type="ARBA" id="ARBA00008857"/>
    </source>
</evidence>
<sequence>MAYFRKRTNGWEYRISYKTPDGKYKQKSKSGFRTKSEAVRAASEAELELEPGLRIEKEITFADYFKKWYLIHKQPHISTGTIKHYQTAHAAILKYFGNIQLKSLTPSIYQETLNEMGKHYRKGTLRLLNSKYRSCAKYAVMDRIISVNFAEVAKVHSSVPPKNLDEKFLSESEYKLLIEETKNNPFKLRNLQLYLLAVTGMRVGESLGLTWDDVDFEKGELNINKTWDIYTRDKFAKTKNDQSIRTIPIDDDTIKLLREYKQGYWKQNEHNRLFTSDAHAFLNKRIKSLVGRTVHVHSLRHTYVSYLLSSGIEVLTISKLIGHKDPTITLNTYSHLLREREIEDYQKIKKLFGADLGQYTKQSL</sequence>
<dbReference type="OrthoDB" id="9803188at2"/>
<dbReference type="Gene3D" id="1.10.150.130">
    <property type="match status" value="1"/>
</dbReference>
<dbReference type="AlphaFoldDB" id="A0A7X3G886"/>
<evidence type="ECO:0000259" key="7">
    <source>
        <dbReference type="PROSITE" id="PS51900"/>
    </source>
</evidence>
<protein>
    <submittedName>
        <fullName evidence="8">Tyrosine-type recombinase/integrase</fullName>
    </submittedName>
</protein>
<dbReference type="EMBL" id="WSRS01000003">
    <property type="protein sequence ID" value="MVX58206.1"/>
    <property type="molecule type" value="Genomic_DNA"/>
</dbReference>
<dbReference type="Proteomes" id="UP000461595">
    <property type="component" value="Unassembled WGS sequence"/>
</dbReference>
<dbReference type="CDD" id="cd01189">
    <property type="entry name" value="INT_ICEBs1_C_like"/>
    <property type="match status" value="1"/>
</dbReference>
<dbReference type="PANTHER" id="PTHR30349">
    <property type="entry name" value="PHAGE INTEGRASE-RELATED"/>
    <property type="match status" value="1"/>
</dbReference>
<dbReference type="GO" id="GO:0006310">
    <property type="term" value="P:DNA recombination"/>
    <property type="evidence" value="ECO:0007669"/>
    <property type="project" value="UniProtKB-KW"/>
</dbReference>
<dbReference type="PROSITE" id="PS51898">
    <property type="entry name" value="TYR_RECOMBINASE"/>
    <property type="match status" value="1"/>
</dbReference>
<evidence type="ECO:0000256" key="4">
    <source>
        <dbReference type="ARBA" id="ARBA00023172"/>
    </source>
</evidence>
<proteinExistence type="inferred from homology"/>
<comment type="similarity">
    <text evidence="1">Belongs to the 'phage' integrase family.</text>
</comment>
<dbReference type="InterPro" id="IPR028259">
    <property type="entry name" value="AP2-like_int_N"/>
</dbReference>
<dbReference type="Pfam" id="PF00589">
    <property type="entry name" value="Phage_integrase"/>
    <property type="match status" value="1"/>
</dbReference>
<dbReference type="InterPro" id="IPR050090">
    <property type="entry name" value="Tyrosine_recombinase_XerCD"/>
</dbReference>
<comment type="caution">
    <text evidence="8">The sequence shown here is derived from an EMBL/GenBank/DDBJ whole genome shotgun (WGS) entry which is preliminary data.</text>
</comment>
<keyword evidence="3 5" id="KW-0238">DNA-binding</keyword>
<dbReference type="InterPro" id="IPR004107">
    <property type="entry name" value="Integrase_SAM-like_N"/>
</dbReference>
<dbReference type="GO" id="GO:0015074">
    <property type="term" value="P:DNA integration"/>
    <property type="evidence" value="ECO:0007669"/>
    <property type="project" value="UniProtKB-KW"/>
</dbReference>
<dbReference type="Pfam" id="PF14657">
    <property type="entry name" value="Arm-DNA-bind_4"/>
    <property type="match status" value="1"/>
</dbReference>
<dbReference type="InterPro" id="IPR044068">
    <property type="entry name" value="CB"/>
</dbReference>
<dbReference type="InterPro" id="IPR013762">
    <property type="entry name" value="Integrase-like_cat_sf"/>
</dbReference>
<evidence type="ECO:0000313" key="9">
    <source>
        <dbReference type="Proteomes" id="UP000461595"/>
    </source>
</evidence>
<evidence type="ECO:0000259" key="6">
    <source>
        <dbReference type="PROSITE" id="PS51898"/>
    </source>
</evidence>
<organism evidence="8 9">
    <name type="scientific">Streptococcus danieliae</name>
    <dbReference type="NCBI Taxonomy" id="747656"/>
    <lineage>
        <taxon>Bacteria</taxon>
        <taxon>Bacillati</taxon>
        <taxon>Bacillota</taxon>
        <taxon>Bacilli</taxon>
        <taxon>Lactobacillales</taxon>
        <taxon>Streptococcaceae</taxon>
        <taxon>Streptococcus</taxon>
    </lineage>
</organism>
<gene>
    <name evidence="8" type="ORF">E5983_00765</name>
</gene>
<name>A0A7X3G886_9STRE</name>
<feature type="domain" description="Core-binding (CB)" evidence="7">
    <location>
        <begin position="59"/>
        <end position="140"/>
    </location>
</feature>
<dbReference type="PROSITE" id="PS51900">
    <property type="entry name" value="CB"/>
    <property type="match status" value="1"/>
</dbReference>
<evidence type="ECO:0000256" key="5">
    <source>
        <dbReference type="PROSITE-ProRule" id="PRU01248"/>
    </source>
</evidence>
<dbReference type="SUPFAM" id="SSF56349">
    <property type="entry name" value="DNA breaking-rejoining enzymes"/>
    <property type="match status" value="1"/>
</dbReference>
<dbReference type="Pfam" id="PF14659">
    <property type="entry name" value="Phage_int_SAM_3"/>
    <property type="match status" value="1"/>
</dbReference>
<feature type="domain" description="Tyr recombinase" evidence="6">
    <location>
        <begin position="164"/>
        <end position="346"/>
    </location>
</feature>
<dbReference type="InterPro" id="IPR002104">
    <property type="entry name" value="Integrase_catalytic"/>
</dbReference>
<dbReference type="RefSeq" id="WP_160332038.1">
    <property type="nucleotide sequence ID" value="NZ_WSRS01000003.1"/>
</dbReference>
<evidence type="ECO:0000256" key="2">
    <source>
        <dbReference type="ARBA" id="ARBA00022908"/>
    </source>
</evidence>
<dbReference type="InterPro" id="IPR010998">
    <property type="entry name" value="Integrase_recombinase_N"/>
</dbReference>
<evidence type="ECO:0000313" key="8">
    <source>
        <dbReference type="EMBL" id="MVX58206.1"/>
    </source>
</evidence>